<evidence type="ECO:0000313" key="9">
    <source>
        <dbReference type="EMBL" id="PIT00633.1"/>
    </source>
</evidence>
<dbReference type="PANTHER" id="PTHR42810">
    <property type="entry name" value="PURINE PERMEASE C1399.01C-RELATED"/>
    <property type="match status" value="1"/>
</dbReference>
<feature type="transmembrane region" description="Helical" evidence="8">
    <location>
        <begin position="114"/>
        <end position="133"/>
    </location>
</feature>
<name>A0A2M6U7S3_9BRAD</name>
<feature type="transmembrane region" description="Helical" evidence="8">
    <location>
        <begin position="312"/>
        <end position="338"/>
    </location>
</feature>
<dbReference type="NCBIfam" id="TIGR00801">
    <property type="entry name" value="ncs2"/>
    <property type="match status" value="1"/>
</dbReference>
<evidence type="ECO:0000256" key="3">
    <source>
        <dbReference type="ARBA" id="ARBA00022448"/>
    </source>
</evidence>
<dbReference type="Pfam" id="PF00860">
    <property type="entry name" value="Xan_ur_permease"/>
    <property type="match status" value="1"/>
</dbReference>
<accession>A0A2M6U7S3</accession>
<comment type="similarity">
    <text evidence="2">Belongs to the nucleobase:cation symporter-2 (NCS2) (TC 2.A.40) family.</text>
</comment>
<keyword evidence="10" id="KW-1185">Reference proteome</keyword>
<comment type="subcellular location">
    <subcellularLocation>
        <location evidence="1">Cell membrane</location>
        <topology evidence="1">Multi-pass membrane protein</topology>
    </subcellularLocation>
</comment>
<dbReference type="GO" id="GO:0042907">
    <property type="term" value="F:xanthine transmembrane transporter activity"/>
    <property type="evidence" value="ECO:0007669"/>
    <property type="project" value="TreeGrafter"/>
</dbReference>
<evidence type="ECO:0000256" key="1">
    <source>
        <dbReference type="ARBA" id="ARBA00004651"/>
    </source>
</evidence>
<dbReference type="EMBL" id="LFJC01000003">
    <property type="protein sequence ID" value="PIT00633.1"/>
    <property type="molecule type" value="Genomic_DNA"/>
</dbReference>
<evidence type="ECO:0000256" key="6">
    <source>
        <dbReference type="ARBA" id="ARBA00022989"/>
    </source>
</evidence>
<dbReference type="PROSITE" id="PS01116">
    <property type="entry name" value="XANTH_URACIL_PERMASE"/>
    <property type="match status" value="1"/>
</dbReference>
<protein>
    <submittedName>
        <fullName evidence="9">Pyrimidine permease</fullName>
    </submittedName>
</protein>
<dbReference type="Proteomes" id="UP000228930">
    <property type="component" value="Unassembled WGS sequence"/>
</dbReference>
<evidence type="ECO:0000256" key="4">
    <source>
        <dbReference type="ARBA" id="ARBA00022475"/>
    </source>
</evidence>
<feature type="transmembrane region" description="Helical" evidence="8">
    <location>
        <begin position="206"/>
        <end position="224"/>
    </location>
</feature>
<evidence type="ECO:0000256" key="2">
    <source>
        <dbReference type="ARBA" id="ARBA00008821"/>
    </source>
</evidence>
<feature type="transmembrane region" description="Helical" evidence="8">
    <location>
        <begin position="91"/>
        <end position="108"/>
    </location>
</feature>
<feature type="transmembrane region" description="Helical" evidence="8">
    <location>
        <begin position="270"/>
        <end position="292"/>
    </location>
</feature>
<dbReference type="InterPro" id="IPR006043">
    <property type="entry name" value="NCS2"/>
</dbReference>
<reference evidence="9 10" key="1">
    <citation type="submission" date="2015-06" db="EMBL/GenBank/DDBJ databases">
        <title>Comparative genome analysis of nirS-carrying Bradyrhizobium sp. strains.</title>
        <authorList>
            <person name="Ishii S."/>
            <person name="Jang J."/>
            <person name="Nishizawa T."/>
            <person name="Senoo K."/>
        </authorList>
    </citation>
    <scope>NUCLEOTIDE SEQUENCE [LARGE SCALE GENOMIC DNA]</scope>
    <source>
        <strain evidence="9 10">TSA1</strain>
    </source>
</reference>
<evidence type="ECO:0000256" key="8">
    <source>
        <dbReference type="SAM" id="Phobius"/>
    </source>
</evidence>
<gene>
    <name evidence="9" type="ORF">TSA1_07530</name>
</gene>
<keyword evidence="6 8" id="KW-1133">Transmembrane helix</keyword>
<sequence>MVTAEATITFLSDRTTIDRCTATGGNMSTATGSDEQAQSYFPRWTLKTSGVIMPEERLSWGQTVVSGLQHCVAMSGSTIIAPLLMGFDPNVAVLFSGIGTLIFFVIVAGRVPSYLGSSFAFIAVVIAATGYAGHGANPNISVALGGIVGAGVLYGVIALVVMWSGVGWVERLLPPAVTGAVVAAIGLNLAPVAVKAVSANAFDTGIGLATVLIIGVVAVAAPGLWRRLPIILGAIGGYLLYLLFANGLGFGKPIDFAQLKAAPWIGLPNFTAPTFEANAIFLIAPVAIILVAENLGHIKAVGAMTGRSLDAYLGRALFADSLATIVAACGGGTGVTTYAENIGVMAATKVYSTLLFAFAAIVSILLGFSPKFGALILSIPGPVIGGLSIVLFGLIAAMAGRIWVENKVDFANPANLITAAVALTAGAGDLTLRFGAFTIGGIGTATFGAIILHQILTSPLASRAE</sequence>
<dbReference type="InterPro" id="IPR006042">
    <property type="entry name" value="Xan_ur_permease"/>
</dbReference>
<feature type="transmembrane region" description="Helical" evidence="8">
    <location>
        <begin position="172"/>
        <end position="194"/>
    </location>
</feature>
<evidence type="ECO:0000256" key="5">
    <source>
        <dbReference type="ARBA" id="ARBA00022692"/>
    </source>
</evidence>
<keyword evidence="7 8" id="KW-0472">Membrane</keyword>
<dbReference type="PANTHER" id="PTHR42810:SF4">
    <property type="entry name" value="URIC ACID TRANSPORTER UACT"/>
    <property type="match status" value="1"/>
</dbReference>
<keyword evidence="5 8" id="KW-0812">Transmembrane</keyword>
<feature type="transmembrane region" description="Helical" evidence="8">
    <location>
        <begin position="350"/>
        <end position="368"/>
    </location>
</feature>
<evidence type="ECO:0000256" key="7">
    <source>
        <dbReference type="ARBA" id="ARBA00023136"/>
    </source>
</evidence>
<dbReference type="GO" id="GO:0005886">
    <property type="term" value="C:plasma membrane"/>
    <property type="evidence" value="ECO:0007669"/>
    <property type="project" value="UniProtKB-SubCell"/>
</dbReference>
<evidence type="ECO:0000313" key="10">
    <source>
        <dbReference type="Proteomes" id="UP000228930"/>
    </source>
</evidence>
<organism evidence="9 10">
    <name type="scientific">Bradyrhizobium nitroreducens</name>
    <dbReference type="NCBI Taxonomy" id="709803"/>
    <lineage>
        <taxon>Bacteria</taxon>
        <taxon>Pseudomonadati</taxon>
        <taxon>Pseudomonadota</taxon>
        <taxon>Alphaproteobacteria</taxon>
        <taxon>Hyphomicrobiales</taxon>
        <taxon>Nitrobacteraceae</taxon>
        <taxon>Bradyrhizobium</taxon>
    </lineage>
</organism>
<keyword evidence="4" id="KW-1003">Cell membrane</keyword>
<proteinExistence type="inferred from homology"/>
<feature type="transmembrane region" description="Helical" evidence="8">
    <location>
        <begin position="434"/>
        <end position="456"/>
    </location>
</feature>
<feature type="transmembrane region" description="Helical" evidence="8">
    <location>
        <begin position="140"/>
        <end position="166"/>
    </location>
</feature>
<feature type="transmembrane region" description="Helical" evidence="8">
    <location>
        <begin position="230"/>
        <end position="249"/>
    </location>
</feature>
<dbReference type="AlphaFoldDB" id="A0A2M6U7S3"/>
<feature type="transmembrane region" description="Helical" evidence="8">
    <location>
        <begin position="374"/>
        <end position="398"/>
    </location>
</feature>
<comment type="caution">
    <text evidence="9">The sequence shown here is derived from an EMBL/GenBank/DDBJ whole genome shotgun (WGS) entry which is preliminary data.</text>
</comment>
<keyword evidence="3" id="KW-0813">Transport</keyword>